<reference evidence="2" key="2">
    <citation type="submission" date="2020-11" db="EMBL/GenBank/DDBJ databases">
        <authorList>
            <person name="McCartney M.A."/>
            <person name="Auch B."/>
            <person name="Kono T."/>
            <person name="Mallez S."/>
            <person name="Becker A."/>
            <person name="Gohl D.M."/>
            <person name="Silverstein K.A.T."/>
            <person name="Koren S."/>
            <person name="Bechman K.B."/>
            <person name="Herman A."/>
            <person name="Abrahante J.E."/>
            <person name="Garbe J."/>
        </authorList>
    </citation>
    <scope>NUCLEOTIDE SEQUENCE</scope>
    <source>
        <strain evidence="2">Duluth1</strain>
        <tissue evidence="2">Whole animal</tissue>
    </source>
</reference>
<gene>
    <name evidence="2" type="ORF">DPMN_083966</name>
</gene>
<sequence>MTRLYIDRVKYTHDRPPPSPVPELPHVADANTGHSISAPEATMTMGITERLELRETTGSC</sequence>
<protein>
    <submittedName>
        <fullName evidence="2">Uncharacterized protein</fullName>
    </submittedName>
</protein>
<keyword evidence="3" id="KW-1185">Reference proteome</keyword>
<evidence type="ECO:0000256" key="1">
    <source>
        <dbReference type="SAM" id="MobiDB-lite"/>
    </source>
</evidence>
<accession>A0A9D4BBM5</accession>
<evidence type="ECO:0000313" key="2">
    <source>
        <dbReference type="EMBL" id="KAH3696501.1"/>
    </source>
</evidence>
<name>A0A9D4BBM5_DREPO</name>
<organism evidence="2 3">
    <name type="scientific">Dreissena polymorpha</name>
    <name type="common">Zebra mussel</name>
    <name type="synonym">Mytilus polymorpha</name>
    <dbReference type="NCBI Taxonomy" id="45954"/>
    <lineage>
        <taxon>Eukaryota</taxon>
        <taxon>Metazoa</taxon>
        <taxon>Spiralia</taxon>
        <taxon>Lophotrochozoa</taxon>
        <taxon>Mollusca</taxon>
        <taxon>Bivalvia</taxon>
        <taxon>Autobranchia</taxon>
        <taxon>Heteroconchia</taxon>
        <taxon>Euheterodonta</taxon>
        <taxon>Imparidentia</taxon>
        <taxon>Neoheterodontei</taxon>
        <taxon>Myida</taxon>
        <taxon>Dreissenoidea</taxon>
        <taxon>Dreissenidae</taxon>
        <taxon>Dreissena</taxon>
    </lineage>
</organism>
<dbReference type="EMBL" id="JAIWYP010000016">
    <property type="protein sequence ID" value="KAH3696501.1"/>
    <property type="molecule type" value="Genomic_DNA"/>
</dbReference>
<evidence type="ECO:0000313" key="3">
    <source>
        <dbReference type="Proteomes" id="UP000828390"/>
    </source>
</evidence>
<feature type="compositionally biased region" description="Basic and acidic residues" evidence="1">
    <location>
        <begin position="1"/>
        <end position="16"/>
    </location>
</feature>
<feature type="region of interest" description="Disordered" evidence="1">
    <location>
        <begin position="1"/>
        <end position="36"/>
    </location>
</feature>
<reference evidence="2" key="1">
    <citation type="journal article" date="2019" name="bioRxiv">
        <title>The Genome of the Zebra Mussel, Dreissena polymorpha: A Resource for Invasive Species Research.</title>
        <authorList>
            <person name="McCartney M.A."/>
            <person name="Auch B."/>
            <person name="Kono T."/>
            <person name="Mallez S."/>
            <person name="Zhang Y."/>
            <person name="Obille A."/>
            <person name="Becker A."/>
            <person name="Abrahante J.E."/>
            <person name="Garbe J."/>
            <person name="Badalamenti J.P."/>
            <person name="Herman A."/>
            <person name="Mangelson H."/>
            <person name="Liachko I."/>
            <person name="Sullivan S."/>
            <person name="Sone E.D."/>
            <person name="Koren S."/>
            <person name="Silverstein K.A.T."/>
            <person name="Beckman K.B."/>
            <person name="Gohl D.M."/>
        </authorList>
    </citation>
    <scope>NUCLEOTIDE SEQUENCE</scope>
    <source>
        <strain evidence="2">Duluth1</strain>
        <tissue evidence="2">Whole animal</tissue>
    </source>
</reference>
<dbReference type="AlphaFoldDB" id="A0A9D4BBM5"/>
<comment type="caution">
    <text evidence="2">The sequence shown here is derived from an EMBL/GenBank/DDBJ whole genome shotgun (WGS) entry which is preliminary data.</text>
</comment>
<proteinExistence type="predicted"/>
<dbReference type="Proteomes" id="UP000828390">
    <property type="component" value="Unassembled WGS sequence"/>
</dbReference>